<gene>
    <name evidence="1" type="ORF">M413DRAFT_25769</name>
</gene>
<dbReference type="AlphaFoldDB" id="A0A0C3CJS8"/>
<evidence type="ECO:0000313" key="1">
    <source>
        <dbReference type="EMBL" id="KIM44349.1"/>
    </source>
</evidence>
<dbReference type="Proteomes" id="UP000053424">
    <property type="component" value="Unassembled WGS sequence"/>
</dbReference>
<protein>
    <submittedName>
        <fullName evidence="1">Uncharacterized protein</fullName>
    </submittedName>
</protein>
<dbReference type="OrthoDB" id="2750929at2759"/>
<proteinExistence type="predicted"/>
<reference evidence="2" key="2">
    <citation type="submission" date="2015-01" db="EMBL/GenBank/DDBJ databases">
        <title>Evolutionary Origins and Diversification of the Mycorrhizal Mutualists.</title>
        <authorList>
            <consortium name="DOE Joint Genome Institute"/>
            <consortium name="Mycorrhizal Genomics Consortium"/>
            <person name="Kohler A."/>
            <person name="Kuo A."/>
            <person name="Nagy L.G."/>
            <person name="Floudas D."/>
            <person name="Copeland A."/>
            <person name="Barry K.W."/>
            <person name="Cichocki N."/>
            <person name="Veneault-Fourrey C."/>
            <person name="LaButti K."/>
            <person name="Lindquist E.A."/>
            <person name="Lipzen A."/>
            <person name="Lundell T."/>
            <person name="Morin E."/>
            <person name="Murat C."/>
            <person name="Riley R."/>
            <person name="Ohm R."/>
            <person name="Sun H."/>
            <person name="Tunlid A."/>
            <person name="Henrissat B."/>
            <person name="Grigoriev I.V."/>
            <person name="Hibbett D.S."/>
            <person name="Martin F."/>
        </authorList>
    </citation>
    <scope>NUCLEOTIDE SEQUENCE [LARGE SCALE GENOMIC DNA]</scope>
    <source>
        <strain evidence="2">h7</strain>
    </source>
</reference>
<evidence type="ECO:0000313" key="2">
    <source>
        <dbReference type="Proteomes" id="UP000053424"/>
    </source>
</evidence>
<dbReference type="HOGENOM" id="CLU_066045_0_0_1"/>
<reference evidence="1 2" key="1">
    <citation type="submission" date="2014-04" db="EMBL/GenBank/DDBJ databases">
        <authorList>
            <consortium name="DOE Joint Genome Institute"/>
            <person name="Kuo A."/>
            <person name="Gay G."/>
            <person name="Dore J."/>
            <person name="Kohler A."/>
            <person name="Nagy L.G."/>
            <person name="Floudas D."/>
            <person name="Copeland A."/>
            <person name="Barry K.W."/>
            <person name="Cichocki N."/>
            <person name="Veneault-Fourrey C."/>
            <person name="LaButti K."/>
            <person name="Lindquist E.A."/>
            <person name="Lipzen A."/>
            <person name="Lundell T."/>
            <person name="Morin E."/>
            <person name="Murat C."/>
            <person name="Sun H."/>
            <person name="Tunlid A."/>
            <person name="Henrissat B."/>
            <person name="Grigoriev I.V."/>
            <person name="Hibbett D.S."/>
            <person name="Martin F."/>
            <person name="Nordberg H.P."/>
            <person name="Cantor M.N."/>
            <person name="Hua S.X."/>
        </authorList>
    </citation>
    <scope>NUCLEOTIDE SEQUENCE [LARGE SCALE GENOMIC DNA]</scope>
    <source>
        <strain evidence="2">h7</strain>
    </source>
</reference>
<name>A0A0C3CJS8_HEBCY</name>
<organism evidence="1 2">
    <name type="scientific">Hebeloma cylindrosporum</name>
    <dbReference type="NCBI Taxonomy" id="76867"/>
    <lineage>
        <taxon>Eukaryota</taxon>
        <taxon>Fungi</taxon>
        <taxon>Dikarya</taxon>
        <taxon>Basidiomycota</taxon>
        <taxon>Agaricomycotina</taxon>
        <taxon>Agaricomycetes</taxon>
        <taxon>Agaricomycetidae</taxon>
        <taxon>Agaricales</taxon>
        <taxon>Agaricineae</taxon>
        <taxon>Hymenogastraceae</taxon>
        <taxon>Hebeloma</taxon>
    </lineage>
</organism>
<keyword evidence="2" id="KW-1185">Reference proteome</keyword>
<dbReference type="EMBL" id="KN831774">
    <property type="protein sequence ID" value="KIM44349.1"/>
    <property type="molecule type" value="Genomic_DNA"/>
</dbReference>
<sequence length="272" mass="31741">MPDGKPQIRYHEEDREELDYYRRFPFPSGTRGVFYYHQPPDRPPVAGELRFRVCDSVSHFIDGADQKSQWGTSWRSPLYWLVKSDQWQSVLRLLINEGCVRQQLVDDIKQLRWIRTQYPRYLFELDEPFLVSLDNMSLDIDFITRRNVKSVNFKGLFASRKVCPYQGLIKVRFEGSALDEDDGENFKVVLRVLEAVTPIQCIVPGEHLIAEPQPGKLLLRRKSDSQKFKPWTHSTASQKDANSRALKSFFTARMNDLHNELDENRPTSSASE</sequence>
<accession>A0A0C3CJS8</accession>